<evidence type="ECO:0000259" key="4">
    <source>
        <dbReference type="Pfam" id="PF20257"/>
    </source>
</evidence>
<gene>
    <name evidence="5" type="ordered locus">PCC8801_1293</name>
</gene>
<evidence type="ECO:0000256" key="2">
    <source>
        <dbReference type="ARBA" id="ARBA00024035"/>
    </source>
</evidence>
<dbReference type="Gene3D" id="2.40.30.90">
    <property type="entry name" value="Bacterial fluorinating enzyme like"/>
    <property type="match status" value="1"/>
</dbReference>
<organism evidence="5 6">
    <name type="scientific">Rippkaea orientalis (strain PCC 8801 / RF-1)</name>
    <name type="common">Cyanothece sp. (strain PCC 8801)</name>
    <dbReference type="NCBI Taxonomy" id="41431"/>
    <lineage>
        <taxon>Bacteria</taxon>
        <taxon>Bacillati</taxon>
        <taxon>Cyanobacteriota</taxon>
        <taxon>Cyanophyceae</taxon>
        <taxon>Oscillatoriophycideae</taxon>
        <taxon>Chroococcales</taxon>
        <taxon>Aphanothecaceae</taxon>
        <taxon>Rippkaea</taxon>
        <taxon>Rippkaea orientalis</taxon>
    </lineage>
</organism>
<evidence type="ECO:0000259" key="3">
    <source>
        <dbReference type="Pfam" id="PF01887"/>
    </source>
</evidence>
<dbReference type="InterPro" id="IPR046470">
    <property type="entry name" value="SAM_HAT_C"/>
</dbReference>
<protein>
    <recommendedName>
        <fullName evidence="7">SAM-dependent chlorinase/fluorinase</fullName>
    </recommendedName>
</protein>
<evidence type="ECO:0008006" key="7">
    <source>
        <dbReference type="Google" id="ProtNLM"/>
    </source>
</evidence>
<dbReference type="AlphaFoldDB" id="B7K3L6"/>
<dbReference type="Pfam" id="PF20257">
    <property type="entry name" value="SAM_HAT_C"/>
    <property type="match status" value="1"/>
</dbReference>
<evidence type="ECO:0000313" key="6">
    <source>
        <dbReference type="Proteomes" id="UP000008204"/>
    </source>
</evidence>
<dbReference type="RefSeq" id="WP_012594632.1">
    <property type="nucleotide sequence ID" value="NC_011726.1"/>
</dbReference>
<evidence type="ECO:0000313" key="5">
    <source>
        <dbReference type="EMBL" id="ACK65358.1"/>
    </source>
</evidence>
<dbReference type="InterPro" id="IPR002747">
    <property type="entry name" value="SAM_OH_AdoTrfase"/>
</dbReference>
<comment type="similarity">
    <text evidence="2">Belongs to the SAM hydrolase / SAM-dependent halogenase family.</text>
</comment>
<dbReference type="STRING" id="41431.PCC8801_1293"/>
<dbReference type="InterPro" id="IPR023227">
    <property type="entry name" value="SAM_OH_AdoTrfase_C_sf"/>
</dbReference>
<dbReference type="Proteomes" id="UP000008204">
    <property type="component" value="Chromosome"/>
</dbReference>
<accession>B7K3L6</accession>
<dbReference type="SUPFAM" id="SSF101852">
    <property type="entry name" value="Bacterial fluorinating enzyme, C-terminal domain"/>
    <property type="match status" value="1"/>
</dbReference>
<feature type="domain" description="S-adenosyl-l-methionine hydroxide adenosyltransferase N-terminal" evidence="3">
    <location>
        <begin position="7"/>
        <end position="153"/>
    </location>
</feature>
<proteinExistence type="inferred from homology"/>
<dbReference type="Gene3D" id="3.40.50.10790">
    <property type="entry name" value="S-adenosyl-l-methionine hydroxide adenosyltransferase, N-terminal"/>
    <property type="match status" value="1"/>
</dbReference>
<dbReference type="HOGENOM" id="CLU_059734_1_1_3"/>
<dbReference type="PANTHER" id="PTHR35092">
    <property type="entry name" value="CHLORINASE MJ1651"/>
    <property type="match status" value="1"/>
</dbReference>
<evidence type="ECO:0000256" key="1">
    <source>
        <dbReference type="ARBA" id="ARBA00022691"/>
    </source>
</evidence>
<dbReference type="EMBL" id="CP001287">
    <property type="protein sequence ID" value="ACK65358.1"/>
    <property type="molecule type" value="Genomic_DNA"/>
</dbReference>
<dbReference type="Pfam" id="PF01887">
    <property type="entry name" value="SAM_HAT_N"/>
    <property type="match status" value="1"/>
</dbReference>
<dbReference type="KEGG" id="cyp:PCC8801_1293"/>
<dbReference type="eggNOG" id="COG1912">
    <property type="taxonomic scope" value="Bacteria"/>
</dbReference>
<dbReference type="InterPro" id="IPR046469">
    <property type="entry name" value="SAM_HAT_N"/>
</dbReference>
<name>B7K3L6_RIPO1</name>
<dbReference type="InterPro" id="IPR023228">
    <property type="entry name" value="SAM_OH_AdoTrfase_N_sf"/>
</dbReference>
<dbReference type="SUPFAM" id="SSF102522">
    <property type="entry name" value="Bacterial fluorinating enzyme, N-terminal domain"/>
    <property type="match status" value="1"/>
</dbReference>
<keyword evidence="6" id="KW-1185">Reference proteome</keyword>
<feature type="domain" description="S-adenosyl-l-methionine hydroxide adenosyltransferase C-terminal" evidence="4">
    <location>
        <begin position="178"/>
        <end position="257"/>
    </location>
</feature>
<dbReference type="PANTHER" id="PTHR35092:SF1">
    <property type="entry name" value="CHLORINASE MJ1651"/>
    <property type="match status" value="1"/>
</dbReference>
<dbReference type="OrthoDB" id="9792195at2"/>
<sequence length="264" mass="28563">MSTTQAIALLTDFGLKDGYGGIMKGAIATINPHLTVIDITHELPPQNIAAARFCLMNAYPYFPPGTVYVAVVDPGVGSQRRGVAIQFDRGYLVGPDNGLFSGVLSLSEPIAAVMLTNPDYWRVSDPSTTFHGRDIFAPVGAHLASGVPLEKLGLLIDPESLVKLPLDSLEITDNQIIGSIQYIDYFGNLITNISGNLLKQKDWTVMVNHQTIKKGLTYSDVELGELITLIGSHGWVEIAVNGGNAQKKLQVDWGEQVSLHPRVV</sequence>
<keyword evidence="1" id="KW-0949">S-adenosyl-L-methionine</keyword>
<reference evidence="6" key="1">
    <citation type="journal article" date="2011" name="MBio">
        <title>Novel metabolic attributes of the genus Cyanothece, comprising a group of unicellular nitrogen-fixing Cyanobacteria.</title>
        <authorList>
            <person name="Bandyopadhyay A."/>
            <person name="Elvitigala T."/>
            <person name="Welsh E."/>
            <person name="Stockel J."/>
            <person name="Liberton M."/>
            <person name="Min H."/>
            <person name="Sherman L.A."/>
            <person name="Pakrasi H.B."/>
        </authorList>
    </citation>
    <scope>NUCLEOTIDE SEQUENCE [LARGE SCALE GENOMIC DNA]</scope>
    <source>
        <strain evidence="6">PCC 8801</strain>
    </source>
</reference>
<dbReference type="PIRSF" id="PIRSF006779">
    <property type="entry name" value="UCP006779"/>
    <property type="match status" value="1"/>
</dbReference>